<organism evidence="1 2">
    <name type="scientific">Xylaria curta</name>
    <dbReference type="NCBI Taxonomy" id="42375"/>
    <lineage>
        <taxon>Eukaryota</taxon>
        <taxon>Fungi</taxon>
        <taxon>Dikarya</taxon>
        <taxon>Ascomycota</taxon>
        <taxon>Pezizomycotina</taxon>
        <taxon>Sordariomycetes</taxon>
        <taxon>Xylariomycetidae</taxon>
        <taxon>Xylariales</taxon>
        <taxon>Xylariaceae</taxon>
        <taxon>Xylaria</taxon>
    </lineage>
</organism>
<dbReference type="Proteomes" id="UP001143856">
    <property type="component" value="Unassembled WGS sequence"/>
</dbReference>
<sequence>MHLFDLPLELLDQIFSDAVEDRTFKRVMRLRLFRSLTDEAIFSSRMLDDIAFDPELSLNNAEHHDSPWILYLRTYLGRRIYQEYNEKTMRGQYRKVAEYLWVTGSKIFPGLTFEDCIYDLSGVTFFINSTLETSTLLKSMSCKDTFSQPQLATLFLNAVVYMGLEPFAKALISEDANDYWQCPTMAASTKPSFRGLIELASFRGHLGLVEHLVQVEKKMAHKSSWSFMNASTASSILRYAAIGGHVAVMDDTAEPGNRIKLHRLGRRL</sequence>
<proteinExistence type="predicted"/>
<evidence type="ECO:0000313" key="1">
    <source>
        <dbReference type="EMBL" id="KAJ2975937.1"/>
    </source>
</evidence>
<keyword evidence="2" id="KW-1185">Reference proteome</keyword>
<evidence type="ECO:0000313" key="2">
    <source>
        <dbReference type="Proteomes" id="UP001143856"/>
    </source>
</evidence>
<gene>
    <name evidence="1" type="ORF">NUW58_g8218</name>
</gene>
<protein>
    <submittedName>
        <fullName evidence="1">Uncharacterized protein</fullName>
    </submittedName>
</protein>
<name>A0ACC1N9F5_9PEZI</name>
<dbReference type="EMBL" id="JAPDGR010002406">
    <property type="protein sequence ID" value="KAJ2975937.1"/>
    <property type="molecule type" value="Genomic_DNA"/>
</dbReference>
<comment type="caution">
    <text evidence="1">The sequence shown here is derived from an EMBL/GenBank/DDBJ whole genome shotgun (WGS) entry which is preliminary data.</text>
</comment>
<reference evidence="1" key="1">
    <citation type="submission" date="2022-10" db="EMBL/GenBank/DDBJ databases">
        <title>Genome Sequence of Xylaria curta.</title>
        <authorList>
            <person name="Buettner E."/>
        </authorList>
    </citation>
    <scope>NUCLEOTIDE SEQUENCE</scope>
    <source>
        <strain evidence="1">Babe10</strain>
    </source>
</reference>
<accession>A0ACC1N9F5</accession>